<evidence type="ECO:0000313" key="1">
    <source>
        <dbReference type="EMBL" id="KPC42223.1"/>
    </source>
</evidence>
<reference evidence="1 5" key="1">
    <citation type="submission" date="2015-07" db="EMBL/GenBank/DDBJ databases">
        <authorList>
            <person name="O'Brien H.E."/>
            <person name="Thakur S."/>
            <person name="Gong Y."/>
            <person name="Wang P.W."/>
            <person name="Guttman D.S."/>
        </authorList>
    </citation>
    <scope>NUCLEOTIDE SEQUENCE [LARGE SCALE GENOMIC DNA]</scope>
    <source>
        <strain evidence="1 5">BR1</strain>
    </source>
</reference>
<comment type="caution">
    <text evidence="4">The sequence shown here is derived from an EMBL/GenBank/DDBJ whole genome shotgun (WGS) entry which is preliminary data.</text>
</comment>
<evidence type="ECO:0000313" key="8">
    <source>
        <dbReference type="Proteomes" id="UP000280599"/>
    </source>
</evidence>
<dbReference type="SUPFAM" id="SSF51445">
    <property type="entry name" value="(Trans)glycosidases"/>
    <property type="match status" value="1"/>
</dbReference>
<dbReference type="InterPro" id="IPR012665">
    <property type="entry name" value="Trehalose_synth"/>
</dbReference>
<dbReference type="Gene3D" id="3.20.20.80">
    <property type="entry name" value="Glycosidases"/>
    <property type="match status" value="1"/>
</dbReference>
<reference evidence="6 7" key="3">
    <citation type="submission" date="2018-08" db="EMBL/GenBank/DDBJ databases">
        <title>Recombination of ecologically and evolutionarily significant loci maintains genetic cohesion in the Pseudomonas syringae species complex.</title>
        <authorList>
            <person name="Dillon M."/>
            <person name="Thakur S."/>
            <person name="Almeida R.N.D."/>
            <person name="Weir B.S."/>
            <person name="Guttman D.S."/>
        </authorList>
    </citation>
    <scope>NUCLEOTIDE SEQUENCE [LARGE SCALE GENOMIC DNA]</scope>
    <source>
        <strain evidence="4 6">ICMP 4182</strain>
        <strain evidence="2 7">ICMP 6372</strain>
        <strain evidence="3 8">ICMP 867</strain>
    </source>
</reference>
<keyword evidence="5" id="KW-1185">Reference proteome</keyword>
<dbReference type="AlphaFoldDB" id="A0A0P9RS49"/>
<dbReference type="PANTHER" id="PTHR10357">
    <property type="entry name" value="ALPHA-AMYLASE FAMILY MEMBER"/>
    <property type="match status" value="1"/>
</dbReference>
<organism evidence="4 6">
    <name type="scientific">Pseudomonas savastanoi pv. glycinea</name>
    <name type="common">Pseudomonas syringae pv. glycinea</name>
    <dbReference type="NCBI Taxonomy" id="318"/>
    <lineage>
        <taxon>Bacteria</taxon>
        <taxon>Pseudomonadati</taxon>
        <taxon>Pseudomonadota</taxon>
        <taxon>Gammaproteobacteria</taxon>
        <taxon>Pseudomonadales</taxon>
        <taxon>Pseudomonadaceae</taxon>
        <taxon>Pseudomonas</taxon>
    </lineage>
</organism>
<dbReference type="RefSeq" id="WP_004665304.1">
    <property type="nucleotide sequence ID" value="NZ_LGLL01000048.1"/>
</dbReference>
<evidence type="ECO:0000313" key="5">
    <source>
        <dbReference type="Proteomes" id="UP000037836"/>
    </source>
</evidence>
<dbReference type="NCBIfam" id="TIGR02455">
    <property type="entry name" value="TreS_stutzeri"/>
    <property type="match status" value="1"/>
</dbReference>
<evidence type="ECO:0000313" key="2">
    <source>
        <dbReference type="EMBL" id="RMO37343.1"/>
    </source>
</evidence>
<dbReference type="Proteomes" id="UP000272471">
    <property type="component" value="Unassembled WGS sequence"/>
</dbReference>
<name>A0A0P9RS49_PSESG</name>
<accession>A0A0P9RS49</accession>
<dbReference type="Proteomes" id="UP000280599">
    <property type="component" value="Unassembled WGS sequence"/>
</dbReference>
<dbReference type="Proteomes" id="UP000037836">
    <property type="component" value="Unassembled WGS sequence"/>
</dbReference>
<dbReference type="EMBL" id="RBQX01000406">
    <property type="protein sequence ID" value="RMQ04200.1"/>
    <property type="molecule type" value="Genomic_DNA"/>
</dbReference>
<dbReference type="Proteomes" id="UP000273536">
    <property type="component" value="Unassembled WGS sequence"/>
</dbReference>
<gene>
    <name evidence="1" type="ORF">AC496_1786</name>
    <name evidence="4" type="ORF">ALQ11_04029</name>
    <name evidence="3" type="ORF">ALQ41_02048</name>
    <name evidence="2" type="ORF">ALQ42_01677</name>
</gene>
<dbReference type="InterPro" id="IPR017853">
    <property type="entry name" value="GH"/>
</dbReference>
<reference evidence="1 5" key="2">
    <citation type="submission" date="2015-10" db="EMBL/GenBank/DDBJ databases">
        <title>Comparative genomics and high-throughput reverse genetic screens identify a new phytobacterial MAMP and an Arabidopsis receptor required for immune elicitation.</title>
        <authorList>
            <person name="Mott G.A."/>
            <person name="Thakur S."/>
            <person name="Wang P.W."/>
            <person name="Desveaux D."/>
            <person name="Guttman D.S."/>
        </authorList>
    </citation>
    <scope>NUCLEOTIDE SEQUENCE [LARGE SCALE GENOMIC DNA]</scope>
    <source>
        <strain evidence="1 5">BR1</strain>
    </source>
</reference>
<protein>
    <submittedName>
        <fullName evidence="4">Trehalose synthase</fullName>
    </submittedName>
</protein>
<dbReference type="EMBL" id="RBPT01000026">
    <property type="protein sequence ID" value="RMO53066.1"/>
    <property type="molecule type" value="Genomic_DNA"/>
</dbReference>
<proteinExistence type="predicted"/>
<sequence>MTIPDKQYVDWLVEQSMLNAARQRAKTYSGQGRLWQRPFALARPRDASAIASVWFTAYPASIVTREGGSVLEALGDETLWHALSEIGIQGIHNGPLKLSGGLKGRERTPSIDGNFDRISFGIDPDLGTEAQLLSLSRIAAAHNAVIIDDIIPSHTGKGADFRLAELAYEDYPGLFHMVEIREEDWPLLPEVPTGRDAVNLISDVVDQLRDKHYIVGQLQRVIFFEPGVKETDWSATDVVHGVDGKARRWVYLHYFKDGQPSLNWLDPSFAAQQMIIGDALHAIDVMGARVLRLDANGFLGVERRAEGTAWSESHPLSITGNQLLAGAIRKAGGFSFQELNLTIDDIASMGQGGADLSYDFITRPAYQHALLTGTTEFLRLMLRQVHAYGIDPASLIHALQNHDELTLELVHFWTLHAHDTFHYQGQTFPGNILREHIREEMYEKLSGEHAPYNLKFVTNGVSCTTASIITAALGIRDLSTISDADIQQIQHIHLLLVMYNAMQPGVFALSGWDLVGALTLPAEQVDHLMQDGDTRWIHRGAYDLVDLDPEAEFSAGDMPRPKTLYGSLVSQLQRPDSFASQLKKILAVRRAYDIAASRQILIPDVEHPGLLVMVHELPAGKGTQITALNFSSETIVETLHLPGIAPGPVVDIINERVEGDLTDQGEFTITLDAYEGLALRVVSTLPI</sequence>
<evidence type="ECO:0000313" key="3">
    <source>
        <dbReference type="EMBL" id="RMO53066.1"/>
    </source>
</evidence>
<dbReference type="EMBL" id="RBPS01000151">
    <property type="protein sequence ID" value="RMO37343.1"/>
    <property type="molecule type" value="Genomic_DNA"/>
</dbReference>
<dbReference type="EMBL" id="LGLO01000076">
    <property type="protein sequence ID" value="KPC42223.1"/>
    <property type="molecule type" value="Genomic_DNA"/>
</dbReference>
<evidence type="ECO:0000313" key="7">
    <source>
        <dbReference type="Proteomes" id="UP000273536"/>
    </source>
</evidence>
<evidence type="ECO:0000313" key="4">
    <source>
        <dbReference type="EMBL" id="RMQ04200.1"/>
    </source>
</evidence>
<evidence type="ECO:0000313" key="6">
    <source>
        <dbReference type="Proteomes" id="UP000272471"/>
    </source>
</evidence>